<reference evidence="1 2" key="1">
    <citation type="journal article" date="2020" name="Nature">
        <title>Isolation of an archaeon at the prokaryote-eukaryote interface.</title>
        <authorList>
            <person name="Imachi H."/>
            <person name="Nobu M.K."/>
            <person name="Nakahara N."/>
            <person name="Morono Y."/>
            <person name="Ogawara M."/>
            <person name="Takaki Y."/>
            <person name="Takano Y."/>
            <person name="Uematsu K."/>
            <person name="Ikuta T."/>
            <person name="Ito M."/>
            <person name="Matsui Y."/>
            <person name="Miyazaki M."/>
            <person name="Murata K."/>
            <person name="Saito Y."/>
            <person name="Sakai S."/>
            <person name="Song C."/>
            <person name="Tasumi E."/>
            <person name="Yamanaka Y."/>
            <person name="Yamaguchi T."/>
            <person name="Kamagata Y."/>
            <person name="Tamaki H."/>
            <person name="Takai K."/>
        </authorList>
    </citation>
    <scope>NUCLEOTIDE SEQUENCE [LARGE SCALE GENOMIC DNA]</scope>
    <source>
        <strain evidence="1 2">MK-D1</strain>
    </source>
</reference>
<dbReference type="Pfam" id="PF08937">
    <property type="entry name" value="ThsB_TIR"/>
    <property type="match status" value="1"/>
</dbReference>
<dbReference type="SUPFAM" id="SSF52206">
    <property type="entry name" value="Hypothetical protein MTH538"/>
    <property type="match status" value="1"/>
</dbReference>
<dbReference type="Proteomes" id="UP000321408">
    <property type="component" value="Chromosome"/>
</dbReference>
<dbReference type="InterPro" id="IPR015032">
    <property type="entry name" value="ThsB__TIR-like_domain"/>
</dbReference>
<sequence>MSILINKHIFISEMYNFKQDFRNRKEMENIKIFISYRETERDYREGFEGLLQNPNSELRGIPISSRNDVRAKGEQAVKNYIKEKIIESDLMICLIGNDSHNSTYVDYEMDVATSKQIPIIGVRIPNTSGGGPNLFIKRELLLLDWNTSNIAQEIEDIFEE</sequence>
<keyword evidence="2" id="KW-1185">Reference proteome</keyword>
<dbReference type="EMBL" id="CP042905">
    <property type="protein sequence ID" value="QEE16833.2"/>
    <property type="molecule type" value="Genomic_DNA"/>
</dbReference>
<gene>
    <name evidence="1" type="ORF">DSAG12_02663</name>
</gene>
<evidence type="ECO:0000313" key="2">
    <source>
        <dbReference type="Proteomes" id="UP000321408"/>
    </source>
</evidence>
<reference evidence="1 2" key="2">
    <citation type="journal article" date="2024" name="Int. J. Syst. Evol. Microbiol.">
        <title>Promethearchaeum syntrophicum gen. nov., sp. nov., an anaerobic, obligately syntrophic archaeon, the first isolate of the lineage 'Asgard' archaea, and proposal of the new archaeal phylum Promethearchaeota phyl. nov. and kingdom Promethearchaeati regn. nov.</title>
        <authorList>
            <person name="Imachi H."/>
            <person name="Nobu M.K."/>
            <person name="Kato S."/>
            <person name="Takaki Y."/>
            <person name="Miyazaki M."/>
            <person name="Miyata M."/>
            <person name="Ogawara M."/>
            <person name="Saito Y."/>
            <person name="Sakai S."/>
            <person name="Tahara Y.O."/>
            <person name="Takano Y."/>
            <person name="Tasumi E."/>
            <person name="Uematsu K."/>
            <person name="Yoshimura T."/>
            <person name="Itoh T."/>
            <person name="Ohkuma M."/>
            <person name="Takai K."/>
        </authorList>
    </citation>
    <scope>NUCLEOTIDE SEQUENCE [LARGE SCALE GENOMIC DNA]</scope>
    <source>
        <strain evidence="1 2">MK-D1</strain>
    </source>
</reference>
<evidence type="ECO:0000313" key="1">
    <source>
        <dbReference type="EMBL" id="QEE16833.2"/>
    </source>
</evidence>
<dbReference type="AlphaFoldDB" id="A0A5B9DDJ6"/>
<dbReference type="Gene3D" id="3.40.50.9200">
    <property type="entry name" value="Hypothetical protein MTH538"/>
    <property type="match status" value="1"/>
</dbReference>
<accession>A0A5B9DDJ6</accession>
<dbReference type="KEGG" id="psyt:DSAG12_02663"/>
<name>A0A5B9DDJ6_9ARCH</name>
<protein>
    <submittedName>
        <fullName evidence="1">TIR domain-containing protein</fullName>
    </submittedName>
</protein>
<dbReference type="InterPro" id="IPR036490">
    <property type="entry name" value="ThsB_TIR-like_sf"/>
</dbReference>
<proteinExistence type="predicted"/>
<organism evidence="1 2">
    <name type="scientific">Promethearchaeum syntrophicum</name>
    <dbReference type="NCBI Taxonomy" id="2594042"/>
    <lineage>
        <taxon>Archaea</taxon>
        <taxon>Promethearchaeati</taxon>
        <taxon>Promethearchaeota</taxon>
        <taxon>Promethearchaeia</taxon>
        <taxon>Promethearchaeales</taxon>
        <taxon>Promethearchaeaceae</taxon>
        <taxon>Promethearchaeum</taxon>
    </lineage>
</organism>